<dbReference type="SMART" id="SM00980">
    <property type="entry name" value="THAP"/>
    <property type="match status" value="1"/>
</dbReference>
<protein>
    <recommendedName>
        <fullName evidence="7">THAP-type domain-containing protein</fullName>
    </recommendedName>
</protein>
<keyword evidence="4 5" id="KW-0238">DNA-binding</keyword>
<evidence type="ECO:0000256" key="1">
    <source>
        <dbReference type="ARBA" id="ARBA00022723"/>
    </source>
</evidence>
<evidence type="ECO:0000256" key="2">
    <source>
        <dbReference type="ARBA" id="ARBA00022771"/>
    </source>
</evidence>
<dbReference type="EMBL" id="JBEUOH010000027">
    <property type="protein sequence ID" value="KAL0859602.1"/>
    <property type="molecule type" value="Genomic_DNA"/>
</dbReference>
<dbReference type="Pfam" id="PF05485">
    <property type="entry name" value="THAP"/>
    <property type="match status" value="1"/>
</dbReference>
<accession>A0ABR3H4A3</accession>
<evidence type="ECO:0000256" key="5">
    <source>
        <dbReference type="PROSITE-ProRule" id="PRU00309"/>
    </source>
</evidence>
<dbReference type="PANTHER" id="PTHR46600:SF11">
    <property type="entry name" value="THAP DOMAIN-CONTAINING PROTEIN 10"/>
    <property type="match status" value="1"/>
</dbReference>
<dbReference type="PROSITE" id="PS50950">
    <property type="entry name" value="ZF_THAP"/>
    <property type="match status" value="1"/>
</dbReference>
<keyword evidence="1" id="KW-0479">Metal-binding</keyword>
<evidence type="ECO:0000256" key="3">
    <source>
        <dbReference type="ARBA" id="ARBA00022833"/>
    </source>
</evidence>
<evidence type="ECO:0000313" key="9">
    <source>
        <dbReference type="Proteomes" id="UP001549920"/>
    </source>
</evidence>
<dbReference type="SUPFAM" id="SSF57716">
    <property type="entry name" value="Glucocorticoid receptor-like (DNA-binding domain)"/>
    <property type="match status" value="1"/>
</dbReference>
<keyword evidence="9" id="KW-1185">Reference proteome</keyword>
<proteinExistence type="predicted"/>
<evidence type="ECO:0000259" key="7">
    <source>
        <dbReference type="PROSITE" id="PS50950"/>
    </source>
</evidence>
<feature type="region of interest" description="Disordered" evidence="6">
    <location>
        <begin position="530"/>
        <end position="563"/>
    </location>
</feature>
<evidence type="ECO:0000313" key="8">
    <source>
        <dbReference type="EMBL" id="KAL0859602.1"/>
    </source>
</evidence>
<gene>
    <name evidence="8" type="ORF">ABMA27_010733</name>
</gene>
<feature type="compositionally biased region" description="Polar residues" evidence="6">
    <location>
        <begin position="547"/>
        <end position="563"/>
    </location>
</feature>
<keyword evidence="3" id="KW-0862">Zinc</keyword>
<keyword evidence="2 5" id="KW-0863">Zinc-finger</keyword>
<dbReference type="PANTHER" id="PTHR46600">
    <property type="entry name" value="THAP DOMAIN-CONTAINING"/>
    <property type="match status" value="1"/>
</dbReference>
<sequence length="602" mass="68753">MVGHSTCCVIHCTNNGQNSSCKFYLFPEAKCYLKQRKRWIAALKRKNADGSPWQPKPHDTICSAHFIGGKMSEAEASPSYVPTIFPLIYWSQKDLVKQNKVSKPQCQSNRKLVILRESKNDLMHRSTASKLTEPAETLCQVSAAQMQENVSKTQHQSNQKLVIFKESENDLMHRSPDTKLAEPAETLCQVSEKAEIKTEPPEPDKQLCSVCNETMSWFIFVCVQCVARVCSGCDTRGHHAAHYVLRVPGGRPESELQAVLNKIREVLLDTNLVETGQPSIVPDIDRDSGETNIEQDLPEEPEYDVIKMEVKTEEEENLAEDQSLLWDPLSDVKETAESASQLTPNNYDVASTPSVTLTASYSSSEVEKDPLATANVFWTDYMDRHLIRSYILIAQTEWRKSQIYSRLKKEFVKAFPHIKVNRTELEEKLRIILSEKLTSDELYKLRNEIHDNFSRQPNAVVASPLNVKGVRSHLAKVTSGEENTKTQQQCQDIEDLISPSLIERYAIVLKYKTEEQKNLLEELPNPRVNEGKKLSQQFKRKRKLNNKTKIQQGQNIEDLTSPSLVKRKKNTKYEEKVRLNLLEELHPVRSGRARRVPVRLLT</sequence>
<name>A0ABR3H4A3_LOXSC</name>
<evidence type="ECO:0000256" key="6">
    <source>
        <dbReference type="SAM" id="MobiDB-lite"/>
    </source>
</evidence>
<dbReference type="InterPro" id="IPR006612">
    <property type="entry name" value="THAP_Znf"/>
</dbReference>
<dbReference type="Proteomes" id="UP001549920">
    <property type="component" value="Unassembled WGS sequence"/>
</dbReference>
<evidence type="ECO:0000256" key="4">
    <source>
        <dbReference type="ARBA" id="ARBA00023125"/>
    </source>
</evidence>
<comment type="caution">
    <text evidence="8">The sequence shown here is derived from an EMBL/GenBank/DDBJ whole genome shotgun (WGS) entry which is preliminary data.</text>
</comment>
<dbReference type="InterPro" id="IPR026516">
    <property type="entry name" value="THAP1/10"/>
</dbReference>
<feature type="domain" description="THAP-type" evidence="7">
    <location>
        <begin position="1"/>
        <end position="85"/>
    </location>
</feature>
<reference evidence="8 9" key="1">
    <citation type="submission" date="2024-06" db="EMBL/GenBank/DDBJ databases">
        <title>A chromosome-level genome assembly of beet webworm, Loxostege sticticalis.</title>
        <authorList>
            <person name="Zhang Y."/>
        </authorList>
    </citation>
    <scope>NUCLEOTIDE SEQUENCE [LARGE SCALE GENOMIC DNA]</scope>
    <source>
        <strain evidence="8">AQ026</strain>
        <tissue evidence="8">Whole body</tissue>
    </source>
</reference>
<organism evidence="8 9">
    <name type="scientific">Loxostege sticticalis</name>
    <name type="common">Beet webworm moth</name>
    <dbReference type="NCBI Taxonomy" id="481309"/>
    <lineage>
        <taxon>Eukaryota</taxon>
        <taxon>Metazoa</taxon>
        <taxon>Ecdysozoa</taxon>
        <taxon>Arthropoda</taxon>
        <taxon>Hexapoda</taxon>
        <taxon>Insecta</taxon>
        <taxon>Pterygota</taxon>
        <taxon>Neoptera</taxon>
        <taxon>Endopterygota</taxon>
        <taxon>Lepidoptera</taxon>
        <taxon>Glossata</taxon>
        <taxon>Ditrysia</taxon>
        <taxon>Pyraloidea</taxon>
        <taxon>Crambidae</taxon>
        <taxon>Pyraustinae</taxon>
        <taxon>Loxostege</taxon>
    </lineage>
</organism>